<organism evidence="1 2">
    <name type="scientific">Araneus ventricosus</name>
    <name type="common">Orbweaver spider</name>
    <name type="synonym">Epeira ventricosa</name>
    <dbReference type="NCBI Taxonomy" id="182803"/>
    <lineage>
        <taxon>Eukaryota</taxon>
        <taxon>Metazoa</taxon>
        <taxon>Ecdysozoa</taxon>
        <taxon>Arthropoda</taxon>
        <taxon>Chelicerata</taxon>
        <taxon>Arachnida</taxon>
        <taxon>Araneae</taxon>
        <taxon>Araneomorphae</taxon>
        <taxon>Entelegynae</taxon>
        <taxon>Araneoidea</taxon>
        <taxon>Araneidae</taxon>
        <taxon>Araneus</taxon>
    </lineage>
</organism>
<dbReference type="AlphaFoldDB" id="A0A4Y2JXH3"/>
<name>A0A4Y2JXH3_ARAVE</name>
<evidence type="ECO:0000313" key="2">
    <source>
        <dbReference type="Proteomes" id="UP000499080"/>
    </source>
</evidence>
<sequence>MRNLDKIGVGRAKGWNSNEVGFSFSLFDHKSNILFFEAGYKSHLFWGALGRGNVRGSCGRTGEIREGRGALTEKQTLPQVESSLIGRYAERKAGSFPSLRIRATQAFFHGSGKIAKFIQSFIVIVNFSILTLKNSKIIPADSPSGPGALFR</sequence>
<comment type="caution">
    <text evidence="1">The sequence shown here is derived from an EMBL/GenBank/DDBJ whole genome shotgun (WGS) entry which is preliminary data.</text>
</comment>
<proteinExistence type="predicted"/>
<dbReference type="EMBL" id="BGPR01003923">
    <property type="protein sequence ID" value="GBM93962.1"/>
    <property type="molecule type" value="Genomic_DNA"/>
</dbReference>
<protein>
    <submittedName>
        <fullName evidence="1">Uncharacterized protein</fullName>
    </submittedName>
</protein>
<evidence type="ECO:0000313" key="1">
    <source>
        <dbReference type="EMBL" id="GBM93962.1"/>
    </source>
</evidence>
<reference evidence="1 2" key="1">
    <citation type="journal article" date="2019" name="Sci. Rep.">
        <title>Orb-weaving spider Araneus ventricosus genome elucidates the spidroin gene catalogue.</title>
        <authorList>
            <person name="Kono N."/>
            <person name="Nakamura H."/>
            <person name="Ohtoshi R."/>
            <person name="Moran D.A.P."/>
            <person name="Shinohara A."/>
            <person name="Yoshida Y."/>
            <person name="Fujiwara M."/>
            <person name="Mori M."/>
            <person name="Tomita M."/>
            <person name="Arakawa K."/>
        </authorList>
    </citation>
    <scope>NUCLEOTIDE SEQUENCE [LARGE SCALE GENOMIC DNA]</scope>
</reference>
<keyword evidence="2" id="KW-1185">Reference proteome</keyword>
<gene>
    <name evidence="1" type="ORF">AVEN_106929_1</name>
</gene>
<dbReference type="Proteomes" id="UP000499080">
    <property type="component" value="Unassembled WGS sequence"/>
</dbReference>
<accession>A0A4Y2JXH3</accession>